<evidence type="ECO:0000313" key="1">
    <source>
        <dbReference type="EMBL" id="SVE38387.1"/>
    </source>
</evidence>
<accession>A0A383D1G4</accession>
<dbReference type="Gene3D" id="3.40.630.10">
    <property type="entry name" value="Zn peptidases"/>
    <property type="match status" value="1"/>
</dbReference>
<reference evidence="1" key="1">
    <citation type="submission" date="2018-05" db="EMBL/GenBank/DDBJ databases">
        <authorList>
            <person name="Lanie J.A."/>
            <person name="Ng W.-L."/>
            <person name="Kazmierczak K.M."/>
            <person name="Andrzejewski T.M."/>
            <person name="Davidsen T.M."/>
            <person name="Wayne K.J."/>
            <person name="Tettelin H."/>
            <person name="Glass J.I."/>
            <person name="Rusch D."/>
            <person name="Podicherti R."/>
            <person name="Tsui H.-C.T."/>
            <person name="Winkler M.E."/>
        </authorList>
    </citation>
    <scope>NUCLEOTIDE SEQUENCE</scope>
</reference>
<protein>
    <recommendedName>
        <fullName evidence="2">Peptidase M20 dimerisation domain-containing protein</fullName>
    </recommendedName>
</protein>
<sequence>MAFLISNTDVTGSLVSILSDLIGIRSDYPPGDTGPICSYAETRLTAAGYGIQKFQKVSPIQNLVASIGHGAPSVVFNVHVDTVGPGSIAKWLGDPFEAEVSGGRI</sequence>
<dbReference type="AlphaFoldDB" id="A0A383D1G4"/>
<name>A0A383D1G4_9ZZZZ</name>
<evidence type="ECO:0008006" key="2">
    <source>
        <dbReference type="Google" id="ProtNLM"/>
    </source>
</evidence>
<organism evidence="1">
    <name type="scientific">marine metagenome</name>
    <dbReference type="NCBI Taxonomy" id="408172"/>
    <lineage>
        <taxon>unclassified sequences</taxon>
        <taxon>metagenomes</taxon>
        <taxon>ecological metagenomes</taxon>
    </lineage>
</organism>
<dbReference type="EMBL" id="UINC01213555">
    <property type="protein sequence ID" value="SVE38387.1"/>
    <property type="molecule type" value="Genomic_DNA"/>
</dbReference>
<feature type="non-terminal residue" evidence="1">
    <location>
        <position position="105"/>
    </location>
</feature>
<gene>
    <name evidence="1" type="ORF">METZ01_LOCUS491241</name>
</gene>
<proteinExistence type="predicted"/>
<dbReference type="SUPFAM" id="SSF53187">
    <property type="entry name" value="Zn-dependent exopeptidases"/>
    <property type="match status" value="1"/>
</dbReference>